<dbReference type="SUPFAM" id="SSF53383">
    <property type="entry name" value="PLP-dependent transferases"/>
    <property type="match status" value="1"/>
</dbReference>
<sequence length="340" mass="38059">MIDIRSDTVTKPSKEMLEVIVNSEVGDDEYKEDPTVNELEKYSADLLGFESGLFVTSGLMGNQISLLNHTNPGEEVITTQDSHIKNYEHGAASFLSRIQFRNVSHNDGDLHLDDIISQISKSSYYKPKISTVAIENTHLASGGTIIPFENIKKLSEFTKSNNLKLHVDGARVWHAILEENTKANYGKYCDSLTFCFSKGLGAPIGSMLLGSKDFIANSREYRKKIGGGMRQVGIIASAAKYALENRSNLITDHKMAKEVFTVIKNMENKIDCIESVAYKGTNMILLNFDSLSNSDEFLKYLADNEIKAGYLREKVIRFVFHKDVTSDNKEKIIKTLQSFS</sequence>
<dbReference type="GO" id="GO:0008732">
    <property type="term" value="F:L-allo-threonine aldolase activity"/>
    <property type="evidence" value="ECO:0007669"/>
    <property type="project" value="TreeGrafter"/>
</dbReference>
<dbReference type="EMBL" id="KC811139">
    <property type="protein sequence ID" value="AGQ19667.1"/>
    <property type="molecule type" value="Genomic_DNA"/>
</dbReference>
<dbReference type="Pfam" id="PF01212">
    <property type="entry name" value="Beta_elim_lyase"/>
    <property type="match status" value="1"/>
</dbReference>
<dbReference type="FunFam" id="3.40.640.10:FF:000030">
    <property type="entry name" value="Low-specificity L-threonine aldolase"/>
    <property type="match status" value="1"/>
</dbReference>
<dbReference type="NCBIfam" id="NF041359">
    <property type="entry name" value="GntG_guanitoxin"/>
    <property type="match status" value="1"/>
</dbReference>
<dbReference type="InterPro" id="IPR001597">
    <property type="entry name" value="ArAA_b-elim_lyase/Thr_aldolase"/>
</dbReference>
<comment type="cofactor">
    <cofactor evidence="1">
        <name>pyridoxal 5'-phosphate</name>
        <dbReference type="ChEBI" id="CHEBI:597326"/>
    </cofactor>
</comment>
<name>S5DXF2_9ACTN</name>
<dbReference type="GO" id="GO:0006567">
    <property type="term" value="P:L-threonine catabolic process"/>
    <property type="evidence" value="ECO:0007669"/>
    <property type="project" value="TreeGrafter"/>
</dbReference>
<dbReference type="PANTHER" id="PTHR48097:SF9">
    <property type="entry name" value="L-THREONINE ALDOLASE"/>
    <property type="match status" value="1"/>
</dbReference>
<dbReference type="Gene3D" id="3.40.640.10">
    <property type="entry name" value="Type I PLP-dependent aspartate aminotransferase-like (Major domain)"/>
    <property type="match status" value="1"/>
</dbReference>
<organism evidence="7">
    <name type="scientific">Candidatus Actinomarina minuta</name>
    <dbReference type="NCBI Taxonomy" id="1389454"/>
    <lineage>
        <taxon>Bacteria</taxon>
        <taxon>Bacillati</taxon>
        <taxon>Actinomycetota</taxon>
        <taxon>Actinomycetes</taxon>
        <taxon>Candidatus Actinomarinidae</taxon>
        <taxon>Candidatus Actinomarinales</taxon>
        <taxon>Candidatus Actinomarineae</taxon>
        <taxon>Candidatus Actinomarinaceae</taxon>
        <taxon>Candidatus Actinomarina</taxon>
    </lineage>
</organism>
<dbReference type="AlphaFoldDB" id="S5DXF2"/>
<evidence type="ECO:0000256" key="2">
    <source>
        <dbReference type="ARBA" id="ARBA00006966"/>
    </source>
</evidence>
<evidence type="ECO:0000313" key="7">
    <source>
        <dbReference type="EMBL" id="AGQ19667.1"/>
    </source>
</evidence>
<dbReference type="GO" id="GO:0006545">
    <property type="term" value="P:glycine biosynthetic process"/>
    <property type="evidence" value="ECO:0007669"/>
    <property type="project" value="TreeGrafter"/>
</dbReference>
<protein>
    <submittedName>
        <fullName evidence="7">Threonine aldolase</fullName>
    </submittedName>
</protein>
<evidence type="ECO:0000256" key="5">
    <source>
        <dbReference type="PIRSR" id="PIRSR017617-1"/>
    </source>
</evidence>
<dbReference type="InterPro" id="IPR015421">
    <property type="entry name" value="PyrdxlP-dep_Trfase_major"/>
</dbReference>
<evidence type="ECO:0000259" key="6">
    <source>
        <dbReference type="Pfam" id="PF01212"/>
    </source>
</evidence>
<reference evidence="7" key="1">
    <citation type="journal article" date="2013" name="Sci. Rep.">
        <title>Metagenomics uncovers a new group of low GC and ultra-small marine Actinobacteria.</title>
        <authorList>
            <person name="Ghai R."/>
            <person name="Mizuno C.M."/>
            <person name="Picazo A."/>
            <person name="Camacho A."/>
            <person name="Rodriguez-Valera F."/>
        </authorList>
    </citation>
    <scope>NUCLEOTIDE SEQUENCE</scope>
</reference>
<comment type="similarity">
    <text evidence="2">Belongs to the threonine aldolase family.</text>
</comment>
<feature type="domain" description="Aromatic amino acid beta-eliminating lyase/threonine aldolase" evidence="6">
    <location>
        <begin position="3"/>
        <end position="270"/>
    </location>
</feature>
<dbReference type="PANTHER" id="PTHR48097">
    <property type="entry name" value="L-THREONINE ALDOLASE-RELATED"/>
    <property type="match status" value="1"/>
</dbReference>
<evidence type="ECO:0000256" key="4">
    <source>
        <dbReference type="ARBA" id="ARBA00023239"/>
    </source>
</evidence>
<dbReference type="Gene3D" id="3.90.1150.10">
    <property type="entry name" value="Aspartate Aminotransferase, domain 1"/>
    <property type="match status" value="1"/>
</dbReference>
<proteinExistence type="inferred from homology"/>
<feature type="modified residue" description="N6-(pyridoxal phosphate)lysine" evidence="5">
    <location>
        <position position="198"/>
    </location>
</feature>
<keyword evidence="4" id="KW-0456">Lyase</keyword>
<accession>S5DXF2</accession>
<dbReference type="PIRSF" id="PIRSF017617">
    <property type="entry name" value="Thr_aldolase"/>
    <property type="match status" value="1"/>
</dbReference>
<keyword evidence="3" id="KW-0663">Pyridoxal phosphate</keyword>
<dbReference type="InterPro" id="IPR015422">
    <property type="entry name" value="PyrdxlP-dep_Trfase_small"/>
</dbReference>
<dbReference type="GO" id="GO:0005829">
    <property type="term" value="C:cytosol"/>
    <property type="evidence" value="ECO:0007669"/>
    <property type="project" value="TreeGrafter"/>
</dbReference>
<evidence type="ECO:0000256" key="3">
    <source>
        <dbReference type="ARBA" id="ARBA00022898"/>
    </source>
</evidence>
<dbReference type="InterPro" id="IPR015424">
    <property type="entry name" value="PyrdxlP-dep_Trfase"/>
</dbReference>
<evidence type="ECO:0000256" key="1">
    <source>
        <dbReference type="ARBA" id="ARBA00001933"/>
    </source>
</evidence>
<dbReference type="InterPro" id="IPR023603">
    <property type="entry name" value="Low_specificity_L-TA-like"/>
</dbReference>